<evidence type="ECO:0000259" key="1">
    <source>
        <dbReference type="PROSITE" id="PS50222"/>
    </source>
</evidence>
<dbReference type="InterPro" id="IPR018247">
    <property type="entry name" value="EF_Hand_1_Ca_BS"/>
</dbReference>
<dbReference type="Pfam" id="PF13202">
    <property type="entry name" value="EF-hand_5"/>
    <property type="match status" value="3"/>
</dbReference>
<reference evidence="2 3" key="1">
    <citation type="submission" date="2020-01" db="EMBL/GenBank/DDBJ databases">
        <title>Sulfitobacter sediminilitoris sp. nov., isolated from a tidal flat.</title>
        <authorList>
            <person name="Park S."/>
            <person name="Yoon J.-H."/>
        </authorList>
    </citation>
    <scope>NUCLEOTIDE SEQUENCE [LARGE SCALE GENOMIC DNA]</scope>
    <source>
        <strain evidence="2 3">JBTF-M27</strain>
    </source>
</reference>
<name>A0A6P0CHG8_9RHOB</name>
<sequence length="146" mass="16090">MMHNGGPEMMGMMGMMKRMHGEMMSGGMMGSMGPMGGNMMQMFDADGDGTVTPDEMRTQLQAKLTEFDSDGDGALSIAEFETLHSAMIREMMVDKFQHLDADGDGAVTAEEMTAPAEMMDRMEKMRAKMGMMKDQQEDNGTMKTDN</sequence>
<dbReference type="AlphaFoldDB" id="A0A6P0CHG8"/>
<dbReference type="SUPFAM" id="SSF47473">
    <property type="entry name" value="EF-hand"/>
    <property type="match status" value="1"/>
</dbReference>
<dbReference type="InterPro" id="IPR011992">
    <property type="entry name" value="EF-hand-dom_pair"/>
</dbReference>
<accession>A0A6P0CHG8</accession>
<keyword evidence="3" id="KW-1185">Reference proteome</keyword>
<evidence type="ECO:0000313" key="3">
    <source>
        <dbReference type="Proteomes" id="UP000468591"/>
    </source>
</evidence>
<feature type="domain" description="EF-hand" evidence="1">
    <location>
        <begin position="87"/>
        <end position="122"/>
    </location>
</feature>
<organism evidence="2 3">
    <name type="scientific">Sulfitobacter sediminilitoris</name>
    <dbReference type="NCBI Taxonomy" id="2698830"/>
    <lineage>
        <taxon>Bacteria</taxon>
        <taxon>Pseudomonadati</taxon>
        <taxon>Pseudomonadota</taxon>
        <taxon>Alphaproteobacteria</taxon>
        <taxon>Rhodobacterales</taxon>
        <taxon>Roseobacteraceae</taxon>
        <taxon>Sulfitobacter</taxon>
    </lineage>
</organism>
<proteinExistence type="predicted"/>
<dbReference type="InterPro" id="IPR002048">
    <property type="entry name" value="EF_hand_dom"/>
</dbReference>
<protein>
    <submittedName>
        <fullName evidence="2">Calcium-binding protein</fullName>
    </submittedName>
</protein>
<evidence type="ECO:0000313" key="2">
    <source>
        <dbReference type="EMBL" id="NEK23904.1"/>
    </source>
</evidence>
<feature type="domain" description="EF-hand" evidence="1">
    <location>
        <begin position="38"/>
        <end position="66"/>
    </location>
</feature>
<gene>
    <name evidence="2" type="ORF">GV827_16040</name>
</gene>
<dbReference type="Gene3D" id="1.10.238.10">
    <property type="entry name" value="EF-hand"/>
    <property type="match status" value="2"/>
</dbReference>
<dbReference type="SMART" id="SM00054">
    <property type="entry name" value="EFh"/>
    <property type="match status" value="3"/>
</dbReference>
<dbReference type="EMBL" id="JAABNT010000010">
    <property type="protein sequence ID" value="NEK23904.1"/>
    <property type="molecule type" value="Genomic_DNA"/>
</dbReference>
<dbReference type="Proteomes" id="UP000468591">
    <property type="component" value="Unassembled WGS sequence"/>
</dbReference>
<dbReference type="GO" id="GO:0005509">
    <property type="term" value="F:calcium ion binding"/>
    <property type="evidence" value="ECO:0007669"/>
    <property type="project" value="InterPro"/>
</dbReference>
<dbReference type="PROSITE" id="PS50222">
    <property type="entry name" value="EF_HAND_2"/>
    <property type="match status" value="2"/>
</dbReference>
<dbReference type="PROSITE" id="PS00018">
    <property type="entry name" value="EF_HAND_1"/>
    <property type="match status" value="2"/>
</dbReference>
<comment type="caution">
    <text evidence="2">The sequence shown here is derived from an EMBL/GenBank/DDBJ whole genome shotgun (WGS) entry which is preliminary data.</text>
</comment>